<dbReference type="PANTHER" id="PTHR11365">
    <property type="entry name" value="5-OXOPROLINASE RELATED"/>
    <property type="match status" value="1"/>
</dbReference>
<organism evidence="3">
    <name type="scientific">marine metagenome</name>
    <dbReference type="NCBI Taxonomy" id="408172"/>
    <lineage>
        <taxon>unclassified sequences</taxon>
        <taxon>metagenomes</taxon>
        <taxon>ecological metagenomes</taxon>
    </lineage>
</organism>
<evidence type="ECO:0000259" key="2">
    <source>
        <dbReference type="Pfam" id="PF05378"/>
    </source>
</evidence>
<sequence length="248" mass="27137">TFTDIIGIDSHKKIHTNKILSQSPAYADSVVEGIRQVLGLKDNEMIPSEKIERIRIGTTIATNALLERKGAPTALLITSGFKDLLEIGNQARPSLFDLSIVKPEQLYASVVEVDERLNSNGEVVVGLDIAKLENDLNSLYNYGYRSLAIVLMHSWKNPIHESICFDIAKEIGFTNISISSQIMPLINIVSRGQTTVVDSYLYPVLSDYILSLKKELGEIPLEFMQSSGGLIDSESLTGKDSVLSGPAG</sequence>
<protein>
    <recommendedName>
        <fullName evidence="4">Hydantoinase/oxoprolinase N-terminal domain-containing protein</fullName>
    </recommendedName>
</protein>
<evidence type="ECO:0008006" key="4">
    <source>
        <dbReference type="Google" id="ProtNLM"/>
    </source>
</evidence>
<feature type="non-terminal residue" evidence="3">
    <location>
        <position position="248"/>
    </location>
</feature>
<reference evidence="3" key="1">
    <citation type="submission" date="2018-05" db="EMBL/GenBank/DDBJ databases">
        <authorList>
            <person name="Lanie J.A."/>
            <person name="Ng W.-L."/>
            <person name="Kazmierczak K.M."/>
            <person name="Andrzejewski T.M."/>
            <person name="Davidsen T.M."/>
            <person name="Wayne K.J."/>
            <person name="Tettelin H."/>
            <person name="Glass J.I."/>
            <person name="Rusch D."/>
            <person name="Podicherti R."/>
            <person name="Tsui H.-C.T."/>
            <person name="Winkler M.E."/>
        </authorList>
    </citation>
    <scope>NUCLEOTIDE SEQUENCE</scope>
</reference>
<dbReference type="AlphaFoldDB" id="A0A383B590"/>
<evidence type="ECO:0000313" key="3">
    <source>
        <dbReference type="EMBL" id="SVE15326.1"/>
    </source>
</evidence>
<feature type="non-terminal residue" evidence="3">
    <location>
        <position position="1"/>
    </location>
</feature>
<dbReference type="Pfam" id="PF01968">
    <property type="entry name" value="Hydantoinase_A"/>
    <property type="match status" value="1"/>
</dbReference>
<dbReference type="EMBL" id="UINC01197708">
    <property type="protein sequence ID" value="SVE15326.1"/>
    <property type="molecule type" value="Genomic_DNA"/>
</dbReference>
<dbReference type="InterPro" id="IPR008040">
    <property type="entry name" value="Hydant_A_N"/>
</dbReference>
<dbReference type="GO" id="GO:0017168">
    <property type="term" value="F:5-oxoprolinase (ATP-hydrolyzing) activity"/>
    <property type="evidence" value="ECO:0007669"/>
    <property type="project" value="TreeGrafter"/>
</dbReference>
<feature type="domain" description="Hydantoinase A/oxoprolinase" evidence="1">
    <location>
        <begin position="191"/>
        <end position="248"/>
    </location>
</feature>
<dbReference type="InterPro" id="IPR002821">
    <property type="entry name" value="Hydantoinase_A"/>
</dbReference>
<proteinExistence type="predicted"/>
<name>A0A383B590_9ZZZZ</name>
<dbReference type="InterPro" id="IPR045079">
    <property type="entry name" value="Oxoprolinase-like"/>
</dbReference>
<evidence type="ECO:0000259" key="1">
    <source>
        <dbReference type="Pfam" id="PF01968"/>
    </source>
</evidence>
<accession>A0A383B590</accession>
<dbReference type="PANTHER" id="PTHR11365:SF23">
    <property type="entry name" value="HYPOTHETICAL 5-OXOPROLINASE (EUROFUNG)-RELATED"/>
    <property type="match status" value="1"/>
</dbReference>
<dbReference type="GO" id="GO:0006749">
    <property type="term" value="P:glutathione metabolic process"/>
    <property type="evidence" value="ECO:0007669"/>
    <property type="project" value="TreeGrafter"/>
</dbReference>
<dbReference type="Pfam" id="PF05378">
    <property type="entry name" value="Hydant_A_N"/>
    <property type="match status" value="1"/>
</dbReference>
<gene>
    <name evidence="3" type="ORF">METZ01_LOCUS468180</name>
</gene>
<dbReference type="GO" id="GO:0005829">
    <property type="term" value="C:cytosol"/>
    <property type="evidence" value="ECO:0007669"/>
    <property type="project" value="TreeGrafter"/>
</dbReference>
<feature type="domain" description="Hydantoinase/oxoprolinase N-terminal" evidence="2">
    <location>
        <begin position="1"/>
        <end position="172"/>
    </location>
</feature>